<sequence length="725" mass="79429">MGYKPGSCAFRTLVVLLSFQVLYIAWALPLCLNSEAPVSSQSNLTFCSSSAYDRNGCCSLETDNQLRHRFHSMNITNGKCRKYIKQVLCAQCDPFAAALYGSREQQSSPTLCNRDQTSPFNTSSNQEPMHGYCSKIWEVCNNTVITNSPFSPYSLVGIPPSPSSSHFSTALREGETLTDLWQSEKDFCAAFTTPIGAPPSSNFCFNGGPYEFPAAEKPSPPPQGLCLEKVESGSYISLIPHPDGSNRAFLASQSGKVWLATLPEEGSGNPIRLNISSPYLDISDRVVDGGEFGFLAMAFHPNFSSNGRLFVSYNCDKTKWADCAGRCSCNAEVGCDVSQLGNGANSIPCQYSSIISELSANGTLASVSPAEAVSINGREVRRIFTLGLPYTTHHAGQILFGPTDNYLYYMLGDGGSNGDPFNFAQKKKSLLGKILRLDIDNLPTTKEVNDFGFWGNYTVPDSNPFTKDNQSRPEIWALGFRNPWRCSFDSLLPSYFFCADVGQETYEEVNLVTKGGNYGWRIFEGPYLFNASFSPGGTTNLSSVNVIFPILGYPHKAINPVEGASAVIGGYVSRSMQDACIYGRYMYADLYGSSIWAAIEFPLYSGNFTSTKINFTCSSTSPLPCDFVGNSTLPNFQYILSWAQDNNENLYILSYNGVFKVVGPSKCNFACGAKVTPVSPVIASPTASPPSKNPSNGSNITNPKRRYLRLFIFFMCWICISHIWL</sequence>
<comment type="caution">
    <text evidence="1">The sequence shown here is derived from an EMBL/GenBank/DDBJ whole genome shotgun (WGS) entry which is preliminary data.</text>
</comment>
<evidence type="ECO:0000313" key="1">
    <source>
        <dbReference type="EMBL" id="KAJ7522342.1"/>
    </source>
</evidence>
<dbReference type="EMBL" id="CM055109">
    <property type="protein sequence ID" value="KAJ7522342.1"/>
    <property type="molecule type" value="Genomic_DNA"/>
</dbReference>
<keyword evidence="2" id="KW-1185">Reference proteome</keyword>
<dbReference type="Proteomes" id="UP001162992">
    <property type="component" value="Chromosome 18"/>
</dbReference>
<reference evidence="2" key="1">
    <citation type="journal article" date="2024" name="Proc. Natl. Acad. Sci. U.S.A.">
        <title>Extraordinary preservation of gene collinearity over three hundred million years revealed in homosporous lycophytes.</title>
        <authorList>
            <person name="Li C."/>
            <person name="Wickell D."/>
            <person name="Kuo L.Y."/>
            <person name="Chen X."/>
            <person name="Nie B."/>
            <person name="Liao X."/>
            <person name="Peng D."/>
            <person name="Ji J."/>
            <person name="Jenkins J."/>
            <person name="Williams M."/>
            <person name="Shu S."/>
            <person name="Plott C."/>
            <person name="Barry K."/>
            <person name="Rajasekar S."/>
            <person name="Grimwood J."/>
            <person name="Han X."/>
            <person name="Sun S."/>
            <person name="Hou Z."/>
            <person name="He W."/>
            <person name="Dai G."/>
            <person name="Sun C."/>
            <person name="Schmutz J."/>
            <person name="Leebens-Mack J.H."/>
            <person name="Li F.W."/>
            <person name="Wang L."/>
        </authorList>
    </citation>
    <scope>NUCLEOTIDE SEQUENCE [LARGE SCALE GENOMIC DNA]</scope>
    <source>
        <strain evidence="2">cv. PW_Plant_1</strain>
    </source>
</reference>
<accession>A0ACC2AXT3</accession>
<organism evidence="1 2">
    <name type="scientific">Diphasiastrum complanatum</name>
    <name type="common">Issler's clubmoss</name>
    <name type="synonym">Lycopodium complanatum</name>
    <dbReference type="NCBI Taxonomy" id="34168"/>
    <lineage>
        <taxon>Eukaryota</taxon>
        <taxon>Viridiplantae</taxon>
        <taxon>Streptophyta</taxon>
        <taxon>Embryophyta</taxon>
        <taxon>Tracheophyta</taxon>
        <taxon>Lycopodiopsida</taxon>
        <taxon>Lycopodiales</taxon>
        <taxon>Lycopodiaceae</taxon>
        <taxon>Lycopodioideae</taxon>
        <taxon>Diphasiastrum</taxon>
    </lineage>
</organism>
<name>A0ACC2AXT3_DIPCM</name>
<proteinExistence type="predicted"/>
<evidence type="ECO:0000313" key="2">
    <source>
        <dbReference type="Proteomes" id="UP001162992"/>
    </source>
</evidence>
<protein>
    <submittedName>
        <fullName evidence="1">Uncharacterized protein</fullName>
    </submittedName>
</protein>
<gene>
    <name evidence="1" type="ORF">O6H91_18G007300</name>
</gene>